<sequence length="183" mass="19152">RFGGAVIASNQPGKVTVGNGELYIIDGTYKAYGQDLKIDRGRVIFTGGPIENPGLSIPAYRHIKRPGSSRNKFKPNVVAEGDVIAGVRIEGTAQSPQLTLYSEPPFDESNILSYIVLGKPIAEATEQGEGDALAKAAASLSLKGGDHFARKIGQKVGLDDVGISTENGLDEAALMMGKALSPG</sequence>
<dbReference type="EMBL" id="LUTY01002261">
    <property type="protein sequence ID" value="OAD20579.1"/>
    <property type="molecule type" value="Genomic_DNA"/>
</dbReference>
<proteinExistence type="predicted"/>
<keyword evidence="2" id="KW-0812">Transmembrane</keyword>
<name>A0A176RXZ9_9GAMM</name>
<dbReference type="GO" id="GO:0097347">
    <property type="term" value="C:TAM protein secretion complex"/>
    <property type="evidence" value="ECO:0007669"/>
    <property type="project" value="TreeGrafter"/>
</dbReference>
<dbReference type="Proteomes" id="UP000076962">
    <property type="component" value="Unassembled WGS sequence"/>
</dbReference>
<dbReference type="GO" id="GO:0005886">
    <property type="term" value="C:plasma membrane"/>
    <property type="evidence" value="ECO:0007669"/>
    <property type="project" value="InterPro"/>
</dbReference>
<dbReference type="Pfam" id="PF04357">
    <property type="entry name" value="TamB"/>
    <property type="match status" value="1"/>
</dbReference>
<feature type="non-terminal residue" evidence="6">
    <location>
        <position position="183"/>
    </location>
</feature>
<gene>
    <name evidence="6" type="ORF">THIOM_003709</name>
</gene>
<dbReference type="AlphaFoldDB" id="A0A176RXZ9"/>
<feature type="domain" description="Translocation and assembly module TamB C-terminal" evidence="5">
    <location>
        <begin position="19"/>
        <end position="167"/>
    </location>
</feature>
<dbReference type="InterPro" id="IPR007452">
    <property type="entry name" value="TamB_C"/>
</dbReference>
<feature type="non-terminal residue" evidence="6">
    <location>
        <position position="1"/>
    </location>
</feature>
<dbReference type="GO" id="GO:0009306">
    <property type="term" value="P:protein secretion"/>
    <property type="evidence" value="ECO:0007669"/>
    <property type="project" value="InterPro"/>
</dbReference>
<evidence type="ECO:0000256" key="1">
    <source>
        <dbReference type="ARBA" id="ARBA00004167"/>
    </source>
</evidence>
<accession>A0A176RXZ9</accession>
<keyword evidence="3" id="KW-1133">Transmembrane helix</keyword>
<protein>
    <submittedName>
        <fullName evidence="6">Protein containing DUF490</fullName>
    </submittedName>
</protein>
<comment type="subcellular location">
    <subcellularLocation>
        <location evidence="1">Membrane</location>
        <topology evidence="1">Single-pass membrane protein</topology>
    </subcellularLocation>
</comment>
<keyword evidence="4" id="KW-0472">Membrane</keyword>
<comment type="caution">
    <text evidence="6">The sequence shown here is derived from an EMBL/GenBank/DDBJ whole genome shotgun (WGS) entry which is preliminary data.</text>
</comment>
<evidence type="ECO:0000256" key="3">
    <source>
        <dbReference type="ARBA" id="ARBA00022989"/>
    </source>
</evidence>
<evidence type="ECO:0000313" key="6">
    <source>
        <dbReference type="EMBL" id="OAD20579.1"/>
    </source>
</evidence>
<dbReference type="PANTHER" id="PTHR36985:SF1">
    <property type="entry name" value="TRANSLOCATION AND ASSEMBLY MODULE SUBUNIT TAMB"/>
    <property type="match status" value="1"/>
</dbReference>
<keyword evidence="7" id="KW-1185">Reference proteome</keyword>
<evidence type="ECO:0000259" key="5">
    <source>
        <dbReference type="Pfam" id="PF04357"/>
    </source>
</evidence>
<reference evidence="6 7" key="1">
    <citation type="submission" date="2016-05" db="EMBL/GenBank/DDBJ databases">
        <title>Single-cell genome of chain-forming Candidatus Thiomargarita nelsonii and comparison to other large sulfur-oxidizing bacteria.</title>
        <authorList>
            <person name="Winkel M."/>
            <person name="Salman V."/>
            <person name="Woyke T."/>
            <person name="Schulz-Vogt H."/>
            <person name="Richter M."/>
            <person name="Flood B."/>
            <person name="Bailey J."/>
            <person name="Amann R."/>
            <person name="Mussmann M."/>
        </authorList>
    </citation>
    <scope>NUCLEOTIDE SEQUENCE [LARGE SCALE GENOMIC DNA]</scope>
    <source>
        <strain evidence="6 7">THI036</strain>
    </source>
</reference>
<organism evidence="6 7">
    <name type="scientific">Candidatus Thiomargarita nelsonii</name>
    <dbReference type="NCBI Taxonomy" id="1003181"/>
    <lineage>
        <taxon>Bacteria</taxon>
        <taxon>Pseudomonadati</taxon>
        <taxon>Pseudomonadota</taxon>
        <taxon>Gammaproteobacteria</taxon>
        <taxon>Thiotrichales</taxon>
        <taxon>Thiotrichaceae</taxon>
        <taxon>Thiomargarita</taxon>
    </lineage>
</organism>
<evidence type="ECO:0000313" key="7">
    <source>
        <dbReference type="Proteomes" id="UP000076962"/>
    </source>
</evidence>
<dbReference type="PANTHER" id="PTHR36985">
    <property type="entry name" value="TRANSLOCATION AND ASSEMBLY MODULE SUBUNIT TAMB"/>
    <property type="match status" value="1"/>
</dbReference>
<evidence type="ECO:0000256" key="2">
    <source>
        <dbReference type="ARBA" id="ARBA00022692"/>
    </source>
</evidence>
<evidence type="ECO:0000256" key="4">
    <source>
        <dbReference type="ARBA" id="ARBA00023136"/>
    </source>
</evidence>